<dbReference type="GO" id="GO:0003725">
    <property type="term" value="F:double-stranded RNA binding"/>
    <property type="evidence" value="ECO:0007669"/>
    <property type="project" value="TreeGrafter"/>
</dbReference>
<dbReference type="PANTHER" id="PTHR11207">
    <property type="entry name" value="RIBONUCLEASE III"/>
    <property type="match status" value="1"/>
</dbReference>
<comment type="caution">
    <text evidence="3">The sequence shown here is derived from an EMBL/GenBank/DDBJ whole genome shotgun (WGS) entry which is preliminary data.</text>
</comment>
<dbReference type="Proteomes" id="UP000054323">
    <property type="component" value="Unassembled WGS sequence"/>
</dbReference>
<dbReference type="SUPFAM" id="SSF69065">
    <property type="entry name" value="RNase III domain-like"/>
    <property type="match status" value="1"/>
</dbReference>
<evidence type="ECO:0000313" key="4">
    <source>
        <dbReference type="Proteomes" id="UP000054323"/>
    </source>
</evidence>
<organism evidence="3 4">
    <name type="scientific">Methanoculleus marisnigri</name>
    <dbReference type="NCBI Taxonomy" id="2198"/>
    <lineage>
        <taxon>Archaea</taxon>
        <taxon>Methanobacteriati</taxon>
        <taxon>Methanobacteriota</taxon>
        <taxon>Stenosarchaea group</taxon>
        <taxon>Methanomicrobia</taxon>
        <taxon>Methanomicrobiales</taxon>
        <taxon>Methanomicrobiaceae</taxon>
        <taxon>Methanoculleus</taxon>
    </lineage>
</organism>
<dbReference type="PROSITE" id="PS50142">
    <property type="entry name" value="RNASE_3_2"/>
    <property type="match status" value="1"/>
</dbReference>
<dbReference type="InterPro" id="IPR000999">
    <property type="entry name" value="RNase_III_dom"/>
</dbReference>
<keyword evidence="1" id="KW-0694">RNA-binding</keyword>
<dbReference type="PANTHER" id="PTHR11207:SF0">
    <property type="entry name" value="RIBONUCLEASE 3"/>
    <property type="match status" value="1"/>
</dbReference>
<dbReference type="CDD" id="cd00593">
    <property type="entry name" value="RIBOc"/>
    <property type="match status" value="1"/>
</dbReference>
<sequence>MSRSDAGAGRRNPGVIEERIGYTFNDRALLERALTRLAYTLEAGLPPETHMDALATLGDAVINVIVVEAVVAGGAHDKGAITNRKMNLVNMTRLRGLAEDLDLADYVRWGKGEAAQAVWTSGRVLAECLEALAGAVYLDGGMNAAAGMLRRLGLTEKV</sequence>
<dbReference type="PATRIC" id="fig|2198.4.peg.1405"/>
<dbReference type="AlphaFoldDB" id="A0A117LQ94"/>
<dbReference type="SMART" id="SM00535">
    <property type="entry name" value="RIBOc"/>
    <property type="match status" value="1"/>
</dbReference>
<feature type="domain" description="RNase III" evidence="2">
    <location>
        <begin position="16"/>
        <end position="141"/>
    </location>
</feature>
<evidence type="ECO:0000259" key="2">
    <source>
        <dbReference type="PROSITE" id="PS50142"/>
    </source>
</evidence>
<proteinExistence type="predicted"/>
<accession>A0A117LQ94</accession>
<dbReference type="GO" id="GO:0010468">
    <property type="term" value="P:regulation of gene expression"/>
    <property type="evidence" value="ECO:0007669"/>
    <property type="project" value="TreeGrafter"/>
</dbReference>
<dbReference type="GO" id="GO:0004525">
    <property type="term" value="F:ribonuclease III activity"/>
    <property type="evidence" value="ECO:0007669"/>
    <property type="project" value="InterPro"/>
</dbReference>
<dbReference type="GO" id="GO:0006396">
    <property type="term" value="P:RNA processing"/>
    <property type="evidence" value="ECO:0007669"/>
    <property type="project" value="InterPro"/>
</dbReference>
<dbReference type="Gene3D" id="1.10.1520.10">
    <property type="entry name" value="Ribonuclease III domain"/>
    <property type="match status" value="1"/>
</dbReference>
<dbReference type="InterPro" id="IPR036389">
    <property type="entry name" value="RNase_III_sf"/>
</dbReference>
<evidence type="ECO:0000256" key="1">
    <source>
        <dbReference type="ARBA" id="ARBA00022884"/>
    </source>
</evidence>
<reference evidence="4" key="1">
    <citation type="journal article" date="2015" name="MBio">
        <title>Genome-Resolved Metagenomic Analysis Reveals Roles for Candidate Phyla and Other Microbial Community Members in Biogeochemical Transformations in Oil Reservoirs.</title>
        <authorList>
            <person name="Hu P."/>
            <person name="Tom L."/>
            <person name="Singh A."/>
            <person name="Thomas B.C."/>
            <person name="Baker B.J."/>
            <person name="Piceno Y.M."/>
            <person name="Andersen G.L."/>
            <person name="Banfield J.F."/>
        </authorList>
    </citation>
    <scope>NUCLEOTIDE SEQUENCE [LARGE SCALE GENOMIC DNA]</scope>
</reference>
<dbReference type="EMBL" id="LGGD01000125">
    <property type="protein sequence ID" value="KUK61496.1"/>
    <property type="molecule type" value="Genomic_DNA"/>
</dbReference>
<evidence type="ECO:0000313" key="3">
    <source>
        <dbReference type="EMBL" id="KUK61496.1"/>
    </source>
</evidence>
<protein>
    <submittedName>
        <fullName evidence="3">RNAse III</fullName>
    </submittedName>
</protein>
<gene>
    <name evidence="3" type="ORF">XD82_1081</name>
</gene>
<dbReference type="Pfam" id="PF14622">
    <property type="entry name" value="Ribonucleas_3_3"/>
    <property type="match status" value="1"/>
</dbReference>
<name>A0A117LQ94_9EURY</name>